<evidence type="ECO:0000313" key="5">
    <source>
        <dbReference type="EMBL" id="GET20468.1"/>
    </source>
</evidence>
<dbReference type="InterPro" id="IPR010998">
    <property type="entry name" value="Integrase_recombinase_N"/>
</dbReference>
<evidence type="ECO:0000256" key="3">
    <source>
        <dbReference type="ARBA" id="ARBA00023172"/>
    </source>
</evidence>
<keyword evidence="8" id="KW-1185">Reference proteome</keyword>
<dbReference type="Pfam" id="PF00589">
    <property type="entry name" value="Phage_integrase"/>
    <property type="match status" value="1"/>
</dbReference>
<organism evidence="6 7">
    <name type="scientific">Prolixibacter denitrificans</name>
    <dbReference type="NCBI Taxonomy" id="1541063"/>
    <lineage>
        <taxon>Bacteria</taxon>
        <taxon>Pseudomonadati</taxon>
        <taxon>Bacteroidota</taxon>
        <taxon>Bacteroidia</taxon>
        <taxon>Marinilabiliales</taxon>
        <taxon>Prolixibacteraceae</taxon>
        <taxon>Prolixibacter</taxon>
    </lineage>
</organism>
<dbReference type="PANTHER" id="PTHR30349">
    <property type="entry name" value="PHAGE INTEGRASE-RELATED"/>
    <property type="match status" value="1"/>
</dbReference>
<dbReference type="GO" id="GO:0003677">
    <property type="term" value="F:DNA binding"/>
    <property type="evidence" value="ECO:0007669"/>
    <property type="project" value="UniProtKB-KW"/>
</dbReference>
<sequence>MSVITNLGKVRNDGTAPVYIVTYVNRDRVQFLTHVYCHPDKFDKVKGRVKGRGKRVNQQNLIIENCRSRLNKVFIDYELQNKKLTPKLLKNEYNNPALRIDFHKFLEEAIKERKDESAPRTIARDEVFQRRLKEFRKEIAFSEIDAEFIELFRRWLKKEHKNETNTLHKQLKIFRLYLNIAKRKGIIKENPFVSIRVKKQKTDRVFLEEDELQELWESYLEGKYIDSPAKHTVLRHFLFMCFTGMDHGGLRESVRFDNIFGNTLVFVREKTMTQKKETTKLPLTSKAIRLIDDEGKKDGNCFAAYTEPRMNKVLKQIAEDHKINKRVTTHVGRHTFATLFIQKTADVATLQKLLGHSSITTTMVYVHITDQQINKQMKQFDELIDF</sequence>
<evidence type="ECO:0000313" key="8">
    <source>
        <dbReference type="Proteomes" id="UP000396862"/>
    </source>
</evidence>
<gene>
    <name evidence="6" type="ORF">CLV93_10278</name>
    <name evidence="5" type="ORF">JCM18694_07140</name>
</gene>
<keyword evidence="3" id="KW-0233">DNA recombination</keyword>
<dbReference type="InterPro" id="IPR035386">
    <property type="entry name" value="Arm-DNA-bind_5"/>
</dbReference>
<dbReference type="PROSITE" id="PS51898">
    <property type="entry name" value="TYR_RECOMBINASE"/>
    <property type="match status" value="1"/>
</dbReference>
<reference evidence="6 7" key="1">
    <citation type="submission" date="2018-03" db="EMBL/GenBank/DDBJ databases">
        <title>Genomic Encyclopedia of Archaeal and Bacterial Type Strains, Phase II (KMG-II): from individual species to whole genera.</title>
        <authorList>
            <person name="Goeker M."/>
        </authorList>
    </citation>
    <scope>NUCLEOTIDE SEQUENCE [LARGE SCALE GENOMIC DNA]</scope>
    <source>
        <strain evidence="6 7">DSM 27267</strain>
    </source>
</reference>
<protein>
    <submittedName>
        <fullName evidence="6">Site-specific recombinase XerD</fullName>
    </submittedName>
    <submittedName>
        <fullName evidence="5">Transposase</fullName>
    </submittedName>
</protein>
<evidence type="ECO:0000313" key="6">
    <source>
        <dbReference type="EMBL" id="PSK84293.1"/>
    </source>
</evidence>
<evidence type="ECO:0000313" key="7">
    <source>
        <dbReference type="Proteomes" id="UP000240621"/>
    </source>
</evidence>
<dbReference type="EMBL" id="PYGC01000002">
    <property type="protein sequence ID" value="PSK84293.1"/>
    <property type="molecule type" value="Genomic_DNA"/>
</dbReference>
<dbReference type="AlphaFoldDB" id="A0A2P8CH31"/>
<dbReference type="CDD" id="cd01185">
    <property type="entry name" value="INTN1_C_like"/>
    <property type="match status" value="1"/>
</dbReference>
<evidence type="ECO:0000256" key="1">
    <source>
        <dbReference type="ARBA" id="ARBA00008857"/>
    </source>
</evidence>
<dbReference type="Pfam" id="PF17293">
    <property type="entry name" value="Arm-DNA-bind_5"/>
    <property type="match status" value="1"/>
</dbReference>
<proteinExistence type="inferred from homology"/>
<dbReference type="Gene3D" id="1.10.443.10">
    <property type="entry name" value="Intergrase catalytic core"/>
    <property type="match status" value="1"/>
</dbReference>
<dbReference type="InterPro" id="IPR013762">
    <property type="entry name" value="Integrase-like_cat_sf"/>
</dbReference>
<dbReference type="GO" id="GO:0006310">
    <property type="term" value="P:DNA recombination"/>
    <property type="evidence" value="ECO:0007669"/>
    <property type="project" value="UniProtKB-KW"/>
</dbReference>
<dbReference type="EMBL" id="BLAU01000001">
    <property type="protein sequence ID" value="GET20468.1"/>
    <property type="molecule type" value="Genomic_DNA"/>
</dbReference>
<dbReference type="RefSeq" id="WP_106540901.1">
    <property type="nucleotide sequence ID" value="NZ_BLAU01000001.1"/>
</dbReference>
<dbReference type="Pfam" id="PF13102">
    <property type="entry name" value="Phage_int_SAM_5"/>
    <property type="match status" value="1"/>
</dbReference>
<dbReference type="InterPro" id="IPR025269">
    <property type="entry name" value="SAM-like_dom"/>
</dbReference>
<feature type="domain" description="Tyr recombinase" evidence="4">
    <location>
        <begin position="202"/>
        <end position="378"/>
    </location>
</feature>
<dbReference type="Gene3D" id="1.10.150.130">
    <property type="match status" value="1"/>
</dbReference>
<dbReference type="InterPro" id="IPR011010">
    <property type="entry name" value="DNA_brk_join_enz"/>
</dbReference>
<dbReference type="SUPFAM" id="SSF56349">
    <property type="entry name" value="DNA breaking-rejoining enzymes"/>
    <property type="match status" value="1"/>
</dbReference>
<comment type="similarity">
    <text evidence="1">Belongs to the 'phage' integrase family.</text>
</comment>
<keyword evidence="2" id="KW-0238">DNA-binding</keyword>
<reference evidence="5 8" key="2">
    <citation type="submission" date="2019-10" db="EMBL/GenBank/DDBJ databases">
        <title>Prolixibacter strains distinguished by the presence of nitrate reductase genes were adept at nitrate-dependent anaerobic corrosion of metallic iron and carbon steel.</title>
        <authorList>
            <person name="Iino T."/>
            <person name="Shono N."/>
            <person name="Ito K."/>
            <person name="Nakamura R."/>
            <person name="Sueoka K."/>
            <person name="Harayama S."/>
            <person name="Ohkuma M."/>
        </authorList>
    </citation>
    <scope>NUCLEOTIDE SEQUENCE [LARGE SCALE GENOMIC DNA]</scope>
    <source>
        <strain evidence="5 8">MIC1-1</strain>
    </source>
</reference>
<dbReference type="InterPro" id="IPR050090">
    <property type="entry name" value="Tyrosine_recombinase_XerCD"/>
</dbReference>
<dbReference type="Proteomes" id="UP000396862">
    <property type="component" value="Unassembled WGS sequence"/>
</dbReference>
<accession>A0A2P8CH31</accession>
<name>A0A2P8CH31_9BACT</name>
<evidence type="ECO:0000259" key="4">
    <source>
        <dbReference type="PROSITE" id="PS51898"/>
    </source>
</evidence>
<dbReference type="Proteomes" id="UP000240621">
    <property type="component" value="Unassembled WGS sequence"/>
</dbReference>
<evidence type="ECO:0000256" key="2">
    <source>
        <dbReference type="ARBA" id="ARBA00023125"/>
    </source>
</evidence>
<dbReference type="OrthoDB" id="1068680at2"/>
<dbReference type="PANTHER" id="PTHR30349:SF64">
    <property type="entry name" value="PROPHAGE INTEGRASE INTD-RELATED"/>
    <property type="match status" value="1"/>
</dbReference>
<dbReference type="GO" id="GO:0015074">
    <property type="term" value="P:DNA integration"/>
    <property type="evidence" value="ECO:0007669"/>
    <property type="project" value="InterPro"/>
</dbReference>
<dbReference type="InterPro" id="IPR002104">
    <property type="entry name" value="Integrase_catalytic"/>
</dbReference>
<comment type="caution">
    <text evidence="6">The sequence shown here is derived from an EMBL/GenBank/DDBJ whole genome shotgun (WGS) entry which is preliminary data.</text>
</comment>